<proteinExistence type="predicted"/>
<evidence type="ECO:0000259" key="2">
    <source>
        <dbReference type="PROSITE" id="PS00028"/>
    </source>
</evidence>
<organism evidence="3 4">
    <name type="scientific">Puccinia coronata f. sp. avenae</name>
    <dbReference type="NCBI Taxonomy" id="200324"/>
    <lineage>
        <taxon>Eukaryota</taxon>
        <taxon>Fungi</taxon>
        <taxon>Dikarya</taxon>
        <taxon>Basidiomycota</taxon>
        <taxon>Pucciniomycotina</taxon>
        <taxon>Pucciniomycetes</taxon>
        <taxon>Pucciniales</taxon>
        <taxon>Pucciniaceae</taxon>
        <taxon>Puccinia</taxon>
    </lineage>
</organism>
<reference evidence="3 4" key="1">
    <citation type="submission" date="2017-11" db="EMBL/GenBank/DDBJ databases">
        <title>De novo assembly and phasing of dikaryotic genomes from two isolates of Puccinia coronata f. sp. avenae, the causal agent of oat crown rust.</title>
        <authorList>
            <person name="Miller M.E."/>
            <person name="Zhang Y."/>
            <person name="Omidvar V."/>
            <person name="Sperschneider J."/>
            <person name="Schwessinger B."/>
            <person name="Raley C."/>
            <person name="Palmer J.M."/>
            <person name="Garnica D."/>
            <person name="Upadhyaya N."/>
            <person name="Rathjen J."/>
            <person name="Taylor J.M."/>
            <person name="Park R.F."/>
            <person name="Dodds P.N."/>
            <person name="Hirsch C.D."/>
            <person name="Kianian S.F."/>
            <person name="Figueroa M."/>
        </authorList>
    </citation>
    <scope>NUCLEOTIDE SEQUENCE [LARGE SCALE GENOMIC DNA]</scope>
    <source>
        <strain evidence="3">12SD80</strain>
    </source>
</reference>
<gene>
    <name evidence="3" type="ORF">PCASD_12725</name>
</gene>
<evidence type="ECO:0000313" key="3">
    <source>
        <dbReference type="EMBL" id="PLW35479.1"/>
    </source>
</evidence>
<dbReference type="AlphaFoldDB" id="A0A2N5UCL4"/>
<name>A0A2N5UCL4_9BASI</name>
<protein>
    <recommendedName>
        <fullName evidence="2">C2H2-type domain-containing protein</fullName>
    </recommendedName>
</protein>
<dbReference type="PANTHER" id="PTHR31912:SF34">
    <property type="entry name" value="NOTOCHORD-RELATED PROTEIN"/>
    <property type="match status" value="1"/>
</dbReference>
<dbReference type="PROSITE" id="PS00028">
    <property type="entry name" value="ZINC_FINGER_C2H2_1"/>
    <property type="match status" value="1"/>
</dbReference>
<accession>A0A2N5UCL4</accession>
<comment type="caution">
    <text evidence="3">The sequence shown here is derived from an EMBL/GenBank/DDBJ whole genome shotgun (WGS) entry which is preliminary data.</text>
</comment>
<evidence type="ECO:0000256" key="1">
    <source>
        <dbReference type="SAM" id="MobiDB-lite"/>
    </source>
</evidence>
<feature type="region of interest" description="Disordered" evidence="1">
    <location>
        <begin position="40"/>
        <end position="84"/>
    </location>
</feature>
<dbReference type="EMBL" id="PGCI01000177">
    <property type="protein sequence ID" value="PLW35479.1"/>
    <property type="molecule type" value="Genomic_DNA"/>
</dbReference>
<sequence length="1008" mass="115409">MALEEGFTTWKSNTGESFTCNYCGPRLMQEKQKKRHLRSAAHKRRLAEHTNLQNTPFSCGNEDTRDVNDLQGTPPPSDEMETEFPDFNFAGEVDIESRDTRRDIGLAIDGMIGNSYFEQASRDEQNNDCNSTGIDWNTWMEYEMERIHADLSLDQEEEETFESASDEWYPFKNKMDLVGSLLVGYTQNLVSRTLYDQIRLILNSLCQLKIPAWATVCRSQQRIRDLLGMEIKIRPSVIWGMPCATLSSKVALQQELSNPLVAPFIDFYPEDPQGRNQFKLSQCQKWLDLPIELRPQMCVNNTKHLYIFEPVQTYSNEIVVPLFFYTQNSELCAKCIRPIIQNPFQLIIPGLLHFNDPQFVIIHVKEFSKEYAEIEINGQQLSTLCKDILFEDRDNQLHQIQLPNPWRTKAGGKIEFNCHFLTTSNRAGVLELSEMVIDELNSITTDGCEGYDVSISQPVLITTTVLCFLGDSPMHAEITNTPLPNISLNPCRMCQLSVTAQEEKHSKCYLHDFLQLDQNGEKVSNPLRVWSKTIEDTYELFDVGFYSTLKEHKRLSKSFGVKDRINEKFIESKTNALVQSTVKRLLLEDSTRLFNPFLKLKGFDGCQDTPVEILHVFLLGIVKYLLRDFMNSLSQSNKNILAGYLESFNTTSLNLPALQPKYLTTHAKSLVGKEFKIFLQAAPFILFPFMNEAEQELWLSLSLLSSYVFQTHINNMDDFQENLKKHITIFLHYLIKSNAQWINKPKFHMLTHLAESILRFGPAPLFATEKFESYNGILRNASTHSNRLAPGRDIAIKFSNFHSLKSILSGGVLYDQQTQTTSHASAQVLNIFQNTPSIQKSMGYDASSGQFQKKMPSQVPIPLPKADELPVPPALKTKFPSQKFKQITCLQLDRNEEIRKGHFVLIKSLNDYIGCVKSIWNTGALFVVSVIKMRESVVNPHYKMRQFSKTNETVFVLSNAIITTLNLQHNCFDGECQVKKNKRTKVERQDTSICLNQDCSFNYNANST</sequence>
<feature type="domain" description="C2H2-type" evidence="2">
    <location>
        <begin position="20"/>
        <end position="42"/>
    </location>
</feature>
<dbReference type="InterPro" id="IPR013087">
    <property type="entry name" value="Znf_C2H2_type"/>
</dbReference>
<dbReference type="PANTHER" id="PTHR31912">
    <property type="entry name" value="IP13529P"/>
    <property type="match status" value="1"/>
</dbReference>
<evidence type="ECO:0000313" key="4">
    <source>
        <dbReference type="Proteomes" id="UP000235392"/>
    </source>
</evidence>
<dbReference type="Proteomes" id="UP000235392">
    <property type="component" value="Unassembled WGS sequence"/>
</dbReference>